<dbReference type="SUPFAM" id="SSF55729">
    <property type="entry name" value="Acyl-CoA N-acyltransferases (Nat)"/>
    <property type="match status" value="1"/>
</dbReference>
<evidence type="ECO:0000313" key="2">
    <source>
        <dbReference type="EMBL" id="SFF33171.1"/>
    </source>
</evidence>
<evidence type="ECO:0000259" key="1">
    <source>
        <dbReference type="Pfam" id="PF13480"/>
    </source>
</evidence>
<accession>A0A1I2HXV8</accession>
<dbReference type="STRING" id="1003.SAMN04488541_102644"/>
<dbReference type="InterPro" id="IPR016181">
    <property type="entry name" value="Acyl_CoA_acyltransferase"/>
</dbReference>
<keyword evidence="3" id="KW-1185">Reference proteome</keyword>
<feature type="domain" description="BioF2-like acetyltransferase" evidence="1">
    <location>
        <begin position="131"/>
        <end position="197"/>
    </location>
</feature>
<dbReference type="Pfam" id="PF13480">
    <property type="entry name" value="Acetyltransf_6"/>
    <property type="match status" value="1"/>
</dbReference>
<evidence type="ECO:0000313" key="3">
    <source>
        <dbReference type="Proteomes" id="UP000199513"/>
    </source>
</evidence>
<sequence>MKIFYSEYQIDYTTYTFSYAVYCIKESNSELPAIYEKGFLPYTGNYQIKSDIFYMARSLRVNLANFEDSSENRRVDRKIAELNIQLEITEKSKFDLQNPEFQRFCTEYAEERFSGGSMASDRLDYVLSRELLTHIFAFKTDNQILGYVFTALENGILHYWFSFYDIAYMKYSLGKWMMWRVIHWAKDNGLNYCYLGTCYKEKALYKVRDHKGTEFFDGAKWNADNELLKRLCKSDEEKREADLFKLGVV</sequence>
<keyword evidence="2" id="KW-0808">Transferase</keyword>
<organism evidence="2 3">
    <name type="scientific">Thermoflexibacter ruber</name>
    <dbReference type="NCBI Taxonomy" id="1003"/>
    <lineage>
        <taxon>Bacteria</taxon>
        <taxon>Pseudomonadati</taxon>
        <taxon>Bacteroidota</taxon>
        <taxon>Cytophagia</taxon>
        <taxon>Cytophagales</taxon>
        <taxon>Thermoflexibacteraceae</taxon>
        <taxon>Thermoflexibacter</taxon>
    </lineage>
</organism>
<name>A0A1I2HXV8_9BACT</name>
<gene>
    <name evidence="2" type="ORF">SAMN04488541_102644</name>
</gene>
<dbReference type="Proteomes" id="UP000199513">
    <property type="component" value="Unassembled WGS sequence"/>
</dbReference>
<reference evidence="3" key="1">
    <citation type="submission" date="2016-10" db="EMBL/GenBank/DDBJ databases">
        <authorList>
            <person name="Varghese N."/>
            <person name="Submissions S."/>
        </authorList>
    </citation>
    <scope>NUCLEOTIDE SEQUENCE [LARGE SCALE GENOMIC DNA]</scope>
    <source>
        <strain>GEY</strain>
        <strain evidence="3">DSM 9560</strain>
    </source>
</reference>
<dbReference type="EMBL" id="FONY01000026">
    <property type="protein sequence ID" value="SFF33171.1"/>
    <property type="molecule type" value="Genomic_DNA"/>
</dbReference>
<dbReference type="OrthoDB" id="5182302at2"/>
<dbReference type="AlphaFoldDB" id="A0A1I2HXV8"/>
<protein>
    <submittedName>
        <fullName evidence="2">Arginine-tRNA-protein transferase</fullName>
    </submittedName>
</protein>
<dbReference type="Gene3D" id="3.40.630.30">
    <property type="match status" value="1"/>
</dbReference>
<dbReference type="InterPro" id="IPR038740">
    <property type="entry name" value="BioF2-like_GNAT_dom"/>
</dbReference>
<proteinExistence type="predicted"/>
<dbReference type="RefSeq" id="WP_091547067.1">
    <property type="nucleotide sequence ID" value="NZ_FONY01000026.1"/>
</dbReference>
<dbReference type="GO" id="GO:0016740">
    <property type="term" value="F:transferase activity"/>
    <property type="evidence" value="ECO:0007669"/>
    <property type="project" value="UniProtKB-KW"/>
</dbReference>